<reference evidence="2 5" key="2">
    <citation type="submission" date="2019-11" db="EMBL/GenBank/DDBJ databases">
        <title>Flavobacterium resistens genome.</title>
        <authorList>
            <person name="Wilson V.M."/>
            <person name="Newman J.D."/>
        </authorList>
    </citation>
    <scope>NUCLEOTIDE SEQUENCE [LARGE SCALE GENOMIC DNA]</scope>
    <source>
        <strain evidence="2 5">DSM 19382</strain>
    </source>
</reference>
<dbReference type="AlphaFoldDB" id="A0A521EZI8"/>
<dbReference type="InterPro" id="IPR023809">
    <property type="entry name" value="Thiopep_bacteriocin_synth_dom"/>
</dbReference>
<feature type="domain" description="Thiopeptide-type bacteriocin biosynthesis" evidence="1">
    <location>
        <begin position="11"/>
        <end position="275"/>
    </location>
</feature>
<dbReference type="RefSeq" id="WP_142452120.1">
    <property type="nucleotide sequence ID" value="NZ_FXTA01000006.1"/>
</dbReference>
<dbReference type="EMBL" id="FXTA01000006">
    <property type="protein sequence ID" value="SMO89354.1"/>
    <property type="molecule type" value="Genomic_DNA"/>
</dbReference>
<keyword evidence="5" id="KW-1185">Reference proteome</keyword>
<sequence>MQRDFFLGSQWLYYKVYTGVKTADLILLENLEPVIAELELNKQIKRWFFIRYNDPEAHIRLRFLVDKTNDLLTVINALQPIFSQLMKDNLVWKIQTDTYQREIERYGFKTMDASEFFFWNDSKMILQYLLLQSAFSERETPLFFSFLAIDSFLNSFELSALEKLALMDKLQIAFKKEFQIDKAQKKNLDLNYRTLYPKIKCFLETSNKNDFPEIFSIIMEKSNNIKEVVSNIRNEIEIPLNDFLSSHIHMMLNRQYTSKQRIYELLIYDHMYRYYKTLNYHKNDF</sequence>
<evidence type="ECO:0000313" key="4">
    <source>
        <dbReference type="Proteomes" id="UP000317289"/>
    </source>
</evidence>
<evidence type="ECO:0000259" key="1">
    <source>
        <dbReference type="Pfam" id="PF14028"/>
    </source>
</evidence>
<protein>
    <submittedName>
        <fullName evidence="3">Thiopeptide-type bacteriocin biosynthesis domain-containing protein</fullName>
    </submittedName>
</protein>
<reference evidence="3 4" key="1">
    <citation type="submission" date="2017-05" db="EMBL/GenBank/DDBJ databases">
        <authorList>
            <person name="Varghese N."/>
            <person name="Submissions S."/>
        </authorList>
    </citation>
    <scope>NUCLEOTIDE SEQUENCE [LARGE SCALE GENOMIC DNA]</scope>
    <source>
        <strain evidence="3 4">DSM 19382</strain>
    </source>
</reference>
<evidence type="ECO:0000313" key="5">
    <source>
        <dbReference type="Proteomes" id="UP000468990"/>
    </source>
</evidence>
<dbReference type="OrthoDB" id="1273722at2"/>
<dbReference type="Proteomes" id="UP000317289">
    <property type="component" value="Unassembled WGS sequence"/>
</dbReference>
<proteinExistence type="predicted"/>
<dbReference type="Pfam" id="PF14028">
    <property type="entry name" value="Lant_dehydr_C"/>
    <property type="match status" value="1"/>
</dbReference>
<dbReference type="EMBL" id="WKKG01000008">
    <property type="protein sequence ID" value="MRX69342.1"/>
    <property type="molecule type" value="Genomic_DNA"/>
</dbReference>
<name>A0A521EZI8_9FLAO</name>
<evidence type="ECO:0000313" key="2">
    <source>
        <dbReference type="EMBL" id="MRX69342.1"/>
    </source>
</evidence>
<gene>
    <name evidence="2" type="ORF">GJU42_15320</name>
    <name evidence="3" type="ORF">SAMN06265349_10635</name>
</gene>
<dbReference type="Proteomes" id="UP000468990">
    <property type="component" value="Unassembled WGS sequence"/>
</dbReference>
<evidence type="ECO:0000313" key="3">
    <source>
        <dbReference type="EMBL" id="SMO89354.1"/>
    </source>
</evidence>
<accession>A0A521EZI8</accession>
<organism evidence="3 4">
    <name type="scientific">Flavobacterium resistens</name>
    <dbReference type="NCBI Taxonomy" id="443612"/>
    <lineage>
        <taxon>Bacteria</taxon>
        <taxon>Pseudomonadati</taxon>
        <taxon>Bacteroidota</taxon>
        <taxon>Flavobacteriia</taxon>
        <taxon>Flavobacteriales</taxon>
        <taxon>Flavobacteriaceae</taxon>
        <taxon>Flavobacterium</taxon>
    </lineage>
</organism>
<dbReference type="NCBIfam" id="TIGR03891">
    <property type="entry name" value="thiopep_ocin"/>
    <property type="match status" value="1"/>
</dbReference>